<feature type="chain" id="PRO_5011531858" evidence="1">
    <location>
        <begin position="23"/>
        <end position="235"/>
    </location>
</feature>
<organism evidence="2 3">
    <name type="scientific">Roseivirga pacifica</name>
    <dbReference type="NCBI Taxonomy" id="1267423"/>
    <lineage>
        <taxon>Bacteria</taxon>
        <taxon>Pseudomonadati</taxon>
        <taxon>Bacteroidota</taxon>
        <taxon>Cytophagia</taxon>
        <taxon>Cytophagales</taxon>
        <taxon>Roseivirgaceae</taxon>
        <taxon>Roseivirga</taxon>
    </lineage>
</organism>
<dbReference type="STRING" id="1267423.SAMN05216290_2985"/>
<dbReference type="OrthoDB" id="9811314at2"/>
<dbReference type="RefSeq" id="WP_090259360.1">
    <property type="nucleotide sequence ID" value="NZ_FOIR01000002.1"/>
</dbReference>
<dbReference type="GeneID" id="99987667"/>
<dbReference type="Proteomes" id="UP000199437">
    <property type="component" value="Unassembled WGS sequence"/>
</dbReference>
<proteinExistence type="predicted"/>
<keyword evidence="3" id="KW-1185">Reference proteome</keyword>
<dbReference type="Gene3D" id="2.50.20.10">
    <property type="entry name" value="Lipoprotein localisation LolA/LolB/LppX"/>
    <property type="match status" value="1"/>
</dbReference>
<accession>A0A1I0R030</accession>
<keyword evidence="1" id="KW-0732">Signal</keyword>
<feature type="signal peptide" evidence="1">
    <location>
        <begin position="1"/>
        <end position="22"/>
    </location>
</feature>
<sequence>MKKTLFLLIIVFLSGISLNGQSARQIADDYLKATGGKEQWKSLQNRRITMGMKMQGFEFPAVMYEAKGNKQRLEINVQGVQIIQAFDGEVAWVVSPPQGITQPTAMTGPQAESAKEYEFLGEFIDSESRGIKLEYKGEEEADGKTYWHVDVTKKSGTTEEYYFDKETKLIAFMKTPGANGQMSTTFYSDYKAFEGIKYPTHLVVKTGGMTVQELTFTKVEHGVDIDPSIFSMPEN</sequence>
<dbReference type="AlphaFoldDB" id="A0A1I0R030"/>
<dbReference type="EMBL" id="FOIR01000002">
    <property type="protein sequence ID" value="SEW33308.1"/>
    <property type="molecule type" value="Genomic_DNA"/>
</dbReference>
<reference evidence="3" key="1">
    <citation type="submission" date="2016-10" db="EMBL/GenBank/DDBJ databases">
        <authorList>
            <person name="Varghese N."/>
            <person name="Submissions S."/>
        </authorList>
    </citation>
    <scope>NUCLEOTIDE SEQUENCE [LARGE SCALE GENOMIC DNA]</scope>
    <source>
        <strain evidence="3">CGMCC 1.12402</strain>
    </source>
</reference>
<evidence type="ECO:0000256" key="1">
    <source>
        <dbReference type="SAM" id="SignalP"/>
    </source>
</evidence>
<evidence type="ECO:0000313" key="3">
    <source>
        <dbReference type="Proteomes" id="UP000199437"/>
    </source>
</evidence>
<gene>
    <name evidence="2" type="ORF">SAMN05216290_2985</name>
</gene>
<keyword evidence="2" id="KW-0449">Lipoprotein</keyword>
<evidence type="ECO:0000313" key="2">
    <source>
        <dbReference type="EMBL" id="SEW33308.1"/>
    </source>
</evidence>
<name>A0A1I0R030_9BACT</name>
<protein>
    <submittedName>
        <fullName evidence="2">Outer membrane lipoprotein-sorting protein</fullName>
    </submittedName>
</protein>